<evidence type="ECO:0000313" key="4">
    <source>
        <dbReference type="Proteomes" id="UP000053660"/>
    </source>
</evidence>
<accession>A0A0B1S763</accession>
<keyword evidence="1" id="KW-1133">Transmembrane helix</keyword>
<dbReference type="EMBL" id="KN549857">
    <property type="protein sequence ID" value="KHJ95762.1"/>
    <property type="molecule type" value="Genomic_DNA"/>
</dbReference>
<dbReference type="OrthoDB" id="5773441at2759"/>
<sequence>MAAASQLSYFRLSNTYQRCLSKCPQSPAKRILLRGQKAWNIICADFRNNSDFHSQIVPCWATSGSTLTKSCTPMAQTLQAEIVQLMEGGVENLGEGMDALCRSVHSYDTCFVMKNYEICGLTAAKFLIKLTHQTSHAFVELLDEVLSLKNLPRSCLDWLSHKYASVSSPRAIAKRMKFVSRNTATVLLLAIVFIRMLILH</sequence>
<dbReference type="Proteomes" id="UP000053660">
    <property type="component" value="Unassembled WGS sequence"/>
</dbReference>
<evidence type="ECO:0000313" key="2">
    <source>
        <dbReference type="EMBL" id="KHJ79726.1"/>
    </source>
</evidence>
<keyword evidence="1" id="KW-0812">Transmembrane</keyword>
<feature type="transmembrane region" description="Helical" evidence="1">
    <location>
        <begin position="178"/>
        <end position="198"/>
    </location>
</feature>
<gene>
    <name evidence="3" type="ORF">OESDEN_04287</name>
    <name evidence="2" type="ORF">OESDEN_20619</name>
</gene>
<evidence type="ECO:0000313" key="3">
    <source>
        <dbReference type="EMBL" id="KHJ95762.1"/>
    </source>
</evidence>
<evidence type="ECO:0000256" key="1">
    <source>
        <dbReference type="SAM" id="Phobius"/>
    </source>
</evidence>
<dbReference type="EMBL" id="KN603572">
    <property type="protein sequence ID" value="KHJ79726.1"/>
    <property type="molecule type" value="Genomic_DNA"/>
</dbReference>
<keyword evidence="4" id="KW-1185">Reference proteome</keyword>
<protein>
    <submittedName>
        <fullName evidence="2">Uncharacterized protein</fullName>
    </submittedName>
</protein>
<proteinExistence type="predicted"/>
<keyword evidence="1" id="KW-0472">Membrane</keyword>
<organism evidence="2 4">
    <name type="scientific">Oesophagostomum dentatum</name>
    <name type="common">Nodular worm</name>
    <dbReference type="NCBI Taxonomy" id="61180"/>
    <lineage>
        <taxon>Eukaryota</taxon>
        <taxon>Metazoa</taxon>
        <taxon>Ecdysozoa</taxon>
        <taxon>Nematoda</taxon>
        <taxon>Chromadorea</taxon>
        <taxon>Rhabditida</taxon>
        <taxon>Rhabditina</taxon>
        <taxon>Rhabditomorpha</taxon>
        <taxon>Strongyloidea</taxon>
        <taxon>Strongylidae</taxon>
        <taxon>Oesophagostomum</taxon>
    </lineage>
</organism>
<reference evidence="2 4" key="1">
    <citation type="submission" date="2014-03" db="EMBL/GenBank/DDBJ databases">
        <title>Draft genome of the hookworm Oesophagostomum dentatum.</title>
        <authorList>
            <person name="Mitreva M."/>
        </authorList>
    </citation>
    <scope>NUCLEOTIDE SEQUENCE [LARGE SCALE GENOMIC DNA]</scope>
    <source>
        <strain evidence="2 4">OD-Hann</strain>
    </source>
</reference>
<dbReference type="AlphaFoldDB" id="A0A0B1S763"/>
<name>A0A0B1S763_OESDE</name>